<evidence type="ECO:0000313" key="2">
    <source>
        <dbReference type="Proteomes" id="UP000247702"/>
    </source>
</evidence>
<keyword evidence="2" id="KW-1185">Reference proteome</keyword>
<comment type="caution">
    <text evidence="1">The sequence shown here is derived from an EMBL/GenBank/DDBJ whole genome shotgun (WGS) entry which is preliminary data.</text>
</comment>
<reference evidence="1 2" key="1">
    <citation type="submission" date="2017-11" db="EMBL/GenBank/DDBJ databases">
        <title>The genome of Rhizophagus clarus HR1 reveals common genetic basis of auxotrophy among arbuscular mycorrhizal fungi.</title>
        <authorList>
            <person name="Kobayashi Y."/>
        </authorList>
    </citation>
    <scope>NUCLEOTIDE SEQUENCE [LARGE SCALE GENOMIC DNA]</scope>
    <source>
        <strain evidence="1 2">HR1</strain>
    </source>
</reference>
<organism evidence="1 2">
    <name type="scientific">Rhizophagus clarus</name>
    <dbReference type="NCBI Taxonomy" id="94130"/>
    <lineage>
        <taxon>Eukaryota</taxon>
        <taxon>Fungi</taxon>
        <taxon>Fungi incertae sedis</taxon>
        <taxon>Mucoromycota</taxon>
        <taxon>Glomeromycotina</taxon>
        <taxon>Glomeromycetes</taxon>
        <taxon>Glomerales</taxon>
        <taxon>Glomeraceae</taxon>
        <taxon>Rhizophagus</taxon>
    </lineage>
</organism>
<dbReference type="AlphaFoldDB" id="A0A2Z6R990"/>
<proteinExistence type="predicted"/>
<dbReference type="EMBL" id="BEXD01002602">
    <property type="protein sequence ID" value="GBB98845.1"/>
    <property type="molecule type" value="Genomic_DNA"/>
</dbReference>
<name>A0A2Z6R990_9GLOM</name>
<protein>
    <submittedName>
        <fullName evidence="1">Uncharacterized protein</fullName>
    </submittedName>
</protein>
<accession>A0A2Z6R990</accession>
<sequence length="84" mass="10014">MQFAEHIGVSKCEDRRIVNSSKESYEYQSRFGRFIYLRILSFLDNSKPEFDVDINFDKTRSHVIIDHMLNVMYKHALINKIIDS</sequence>
<gene>
    <name evidence="1" type="ORF">RclHR1_03340006</name>
</gene>
<evidence type="ECO:0000313" key="1">
    <source>
        <dbReference type="EMBL" id="GBB98845.1"/>
    </source>
</evidence>
<dbReference type="Proteomes" id="UP000247702">
    <property type="component" value="Unassembled WGS sequence"/>
</dbReference>